<evidence type="ECO:0000256" key="1">
    <source>
        <dbReference type="SAM" id="Coils"/>
    </source>
</evidence>
<dbReference type="Proteomes" id="UP001151760">
    <property type="component" value="Unassembled WGS sequence"/>
</dbReference>
<feature type="coiled-coil region" evidence="1">
    <location>
        <begin position="416"/>
        <end position="443"/>
    </location>
</feature>
<reference evidence="3" key="1">
    <citation type="journal article" date="2022" name="Int. J. Mol. Sci.">
        <title>Draft Genome of Tanacetum Coccineum: Genomic Comparison of Closely Related Tanacetum-Family Plants.</title>
        <authorList>
            <person name="Yamashiro T."/>
            <person name="Shiraishi A."/>
            <person name="Nakayama K."/>
            <person name="Satake H."/>
        </authorList>
    </citation>
    <scope>NUCLEOTIDE SEQUENCE</scope>
</reference>
<organism evidence="3 4">
    <name type="scientific">Tanacetum coccineum</name>
    <dbReference type="NCBI Taxonomy" id="301880"/>
    <lineage>
        <taxon>Eukaryota</taxon>
        <taxon>Viridiplantae</taxon>
        <taxon>Streptophyta</taxon>
        <taxon>Embryophyta</taxon>
        <taxon>Tracheophyta</taxon>
        <taxon>Spermatophyta</taxon>
        <taxon>Magnoliopsida</taxon>
        <taxon>eudicotyledons</taxon>
        <taxon>Gunneridae</taxon>
        <taxon>Pentapetalae</taxon>
        <taxon>asterids</taxon>
        <taxon>campanulids</taxon>
        <taxon>Asterales</taxon>
        <taxon>Asteraceae</taxon>
        <taxon>Asteroideae</taxon>
        <taxon>Anthemideae</taxon>
        <taxon>Anthemidinae</taxon>
        <taxon>Tanacetum</taxon>
    </lineage>
</organism>
<keyword evidence="1" id="KW-0175">Coiled coil</keyword>
<evidence type="ECO:0000313" key="4">
    <source>
        <dbReference type="Proteomes" id="UP001151760"/>
    </source>
</evidence>
<feature type="region of interest" description="Disordered" evidence="2">
    <location>
        <begin position="268"/>
        <end position="385"/>
    </location>
</feature>
<feature type="region of interest" description="Disordered" evidence="2">
    <location>
        <begin position="518"/>
        <end position="550"/>
    </location>
</feature>
<gene>
    <name evidence="3" type="ORF">Tco_1042099</name>
</gene>
<dbReference type="EMBL" id="BQNB010018524">
    <property type="protein sequence ID" value="GJT75374.1"/>
    <property type="molecule type" value="Genomic_DNA"/>
</dbReference>
<feature type="compositionally biased region" description="Basic and acidic residues" evidence="2">
    <location>
        <begin position="349"/>
        <end position="358"/>
    </location>
</feature>
<accession>A0ABQ5GJ97</accession>
<feature type="compositionally biased region" description="Basic and acidic residues" evidence="2">
    <location>
        <begin position="290"/>
        <end position="305"/>
    </location>
</feature>
<name>A0ABQ5GJ97_9ASTR</name>
<reference evidence="3" key="2">
    <citation type="submission" date="2022-01" db="EMBL/GenBank/DDBJ databases">
        <authorList>
            <person name="Yamashiro T."/>
            <person name="Shiraishi A."/>
            <person name="Satake H."/>
            <person name="Nakayama K."/>
        </authorList>
    </citation>
    <scope>NUCLEOTIDE SEQUENCE</scope>
</reference>
<keyword evidence="4" id="KW-1185">Reference proteome</keyword>
<comment type="caution">
    <text evidence="3">The sequence shown here is derived from an EMBL/GenBank/DDBJ whole genome shotgun (WGS) entry which is preliminary data.</text>
</comment>
<evidence type="ECO:0000313" key="3">
    <source>
        <dbReference type="EMBL" id="GJT75374.1"/>
    </source>
</evidence>
<feature type="compositionally biased region" description="Basic and acidic residues" evidence="2">
    <location>
        <begin position="518"/>
        <end position="544"/>
    </location>
</feature>
<protein>
    <submittedName>
        <fullName evidence="3">Uncharacterized protein</fullName>
    </submittedName>
</protein>
<feature type="compositionally biased region" description="Acidic residues" evidence="2">
    <location>
        <begin position="330"/>
        <end position="348"/>
    </location>
</feature>
<feature type="compositionally biased region" description="Acidic residues" evidence="2">
    <location>
        <begin position="376"/>
        <end position="385"/>
    </location>
</feature>
<proteinExistence type="predicted"/>
<sequence>MNPIVAQQTALDNALVAPDDRIYPRLPNQEFDEPPSDEEIVSFVKELGYKGDIGSVTEVYTDHMYQHWRTFTNIINKCLLGKTNALDKIRLSRAQILWGMFYKKNVDFVELILEDFMFQIDNKDSSAKRKENMPYPKFSKAIIQHFISKDKSISMRNRMFMHTVRDDSVLGTLKFVAKSDDNQVYGVLIPAVRINQKIQNSNSYKTYLAVATGATTPKKPRKWKKPASPSKKQTLVITEEPAKKEDSQLVFKSKILLACSNEEGYQKEQMGNTHASGKWLGDGVGFQPKVPDKPKGKSIDIHEGTGLKLGVPDVSKANSSDSEYEYWGVSDDDDDDQQGDDERIESDDDKSVDLNKIDNEEETQEDEFVHTPDDYVPTDDETHDVDDEEYHCINEEIYDDVNVELKDVRPANKGKGDEEMNDAEKVIAELEEVNQEVASAQVQDEAQKQTADFIREYSVPTTTVTDVLKQQQQPKKSTEDIRKIKMEQAGKHQETKYTITSSDKHKALYHALMESILKDEDAMDKGVADKLKKRKPDDADRDEYPTAGPD</sequence>
<evidence type="ECO:0000256" key="2">
    <source>
        <dbReference type="SAM" id="MobiDB-lite"/>
    </source>
</evidence>